<dbReference type="AlphaFoldDB" id="A0A1F4Q131"/>
<dbReference type="InterPro" id="IPR006674">
    <property type="entry name" value="HD_domain"/>
</dbReference>
<dbReference type="InterPro" id="IPR003607">
    <property type="entry name" value="HD/PDEase_dom"/>
</dbReference>
<dbReference type="InterPro" id="IPR006675">
    <property type="entry name" value="HDIG_dom"/>
</dbReference>
<dbReference type="EMBL" id="METM01000022">
    <property type="protein sequence ID" value="OGB89589.1"/>
    <property type="molecule type" value="Genomic_DNA"/>
</dbReference>
<dbReference type="NCBIfam" id="TIGR00277">
    <property type="entry name" value="HDIG"/>
    <property type="match status" value="1"/>
</dbReference>
<gene>
    <name evidence="2" type="ORF">A2625_00120</name>
</gene>
<dbReference type="Gene3D" id="1.10.3210.10">
    <property type="entry name" value="Hypothetical protein af1432"/>
    <property type="match status" value="1"/>
</dbReference>
<proteinExistence type="predicted"/>
<comment type="caution">
    <text evidence="2">The sequence shown here is derived from an EMBL/GenBank/DDBJ whole genome shotgun (WGS) entry which is preliminary data.</text>
</comment>
<dbReference type="Pfam" id="PF01966">
    <property type="entry name" value="HD"/>
    <property type="match status" value="1"/>
</dbReference>
<sequence length="179" mass="20698">MLGRIGYRFNQFRFGMFSVYDSADEKLARASLSDQEYSLFDQLPPFEKKHAVVVARKMLIFSVRNPELDREKLVKLGLLHDIGKVMERNSVMTKSVMVIIRFFLPGLYDWLAERGKVDPRFKRFYIHKHHGAVGAQLLEEIGVSGEFLSIIKKHDPRVEPFGPADPIELKILRQADSTY</sequence>
<protein>
    <recommendedName>
        <fullName evidence="1">HD domain-containing protein</fullName>
    </recommendedName>
</protein>
<accession>A0A1F4Q131</accession>
<name>A0A1F4Q131_UNCSA</name>
<evidence type="ECO:0000259" key="1">
    <source>
        <dbReference type="Pfam" id="PF01966"/>
    </source>
</evidence>
<evidence type="ECO:0000313" key="2">
    <source>
        <dbReference type="EMBL" id="OGB89589.1"/>
    </source>
</evidence>
<dbReference type="SUPFAM" id="SSF109604">
    <property type="entry name" value="HD-domain/PDEase-like"/>
    <property type="match status" value="1"/>
</dbReference>
<organism evidence="2 3">
    <name type="scientific">candidate division WOR-1 bacterium RIFCSPHIGHO2_01_FULL_53_15</name>
    <dbReference type="NCBI Taxonomy" id="1802564"/>
    <lineage>
        <taxon>Bacteria</taxon>
        <taxon>Bacillati</taxon>
        <taxon>Saganbacteria</taxon>
    </lineage>
</organism>
<evidence type="ECO:0000313" key="3">
    <source>
        <dbReference type="Proteomes" id="UP000178724"/>
    </source>
</evidence>
<reference evidence="2 3" key="1">
    <citation type="journal article" date="2016" name="Nat. Commun.">
        <title>Thousands of microbial genomes shed light on interconnected biogeochemical processes in an aquifer system.</title>
        <authorList>
            <person name="Anantharaman K."/>
            <person name="Brown C.T."/>
            <person name="Hug L.A."/>
            <person name="Sharon I."/>
            <person name="Castelle C.J."/>
            <person name="Probst A.J."/>
            <person name="Thomas B.C."/>
            <person name="Singh A."/>
            <person name="Wilkins M.J."/>
            <person name="Karaoz U."/>
            <person name="Brodie E.L."/>
            <person name="Williams K.H."/>
            <person name="Hubbard S.S."/>
            <person name="Banfield J.F."/>
        </authorList>
    </citation>
    <scope>NUCLEOTIDE SEQUENCE [LARGE SCALE GENOMIC DNA]</scope>
</reference>
<dbReference type="Proteomes" id="UP000178724">
    <property type="component" value="Unassembled WGS sequence"/>
</dbReference>
<feature type="domain" description="HD" evidence="1">
    <location>
        <begin position="50"/>
        <end position="177"/>
    </location>
</feature>
<dbReference type="CDD" id="cd00077">
    <property type="entry name" value="HDc"/>
    <property type="match status" value="1"/>
</dbReference>